<dbReference type="PANTHER" id="PTHR43222">
    <property type="entry name" value="NUDIX HYDROLASE 23"/>
    <property type="match status" value="1"/>
</dbReference>
<reference evidence="8 9" key="1">
    <citation type="submission" date="2011-01" db="EMBL/GenBank/DDBJ databases">
        <authorList>
            <person name="Weinstock G."/>
            <person name="Sodergren E."/>
            <person name="Clifton S."/>
            <person name="Fulton L."/>
            <person name="Fulton B."/>
            <person name="Courtney L."/>
            <person name="Fronick C."/>
            <person name="Harrison M."/>
            <person name="Strong C."/>
            <person name="Farmer C."/>
            <person name="Delahaunty K."/>
            <person name="Markovic C."/>
            <person name="Hall O."/>
            <person name="Minx P."/>
            <person name="Tomlinson C."/>
            <person name="Mitreva M."/>
            <person name="Hou S."/>
            <person name="Chen J."/>
            <person name="Wollam A."/>
            <person name="Pepin K.H."/>
            <person name="Johnson M."/>
            <person name="Bhonagiri V."/>
            <person name="Zhang X."/>
            <person name="Suruliraj S."/>
            <person name="Warren W."/>
            <person name="Chinwalla A."/>
            <person name="Mardis E.R."/>
            <person name="Wilson R.K."/>
        </authorList>
    </citation>
    <scope>NUCLEOTIDE SEQUENCE [LARGE SCALE GENOMIC DNA]</scope>
    <source>
        <strain evidence="9">DSM 22608 / JCM 16073 / KCTC 15190 / YIT 12066</strain>
    </source>
</reference>
<proteinExistence type="inferred from homology"/>
<dbReference type="SUPFAM" id="SSF55811">
    <property type="entry name" value="Nudix"/>
    <property type="match status" value="1"/>
</dbReference>
<dbReference type="Gene3D" id="3.90.79.10">
    <property type="entry name" value="Nucleoside Triphosphate Pyrophosphohydrolase"/>
    <property type="match status" value="1"/>
</dbReference>
<dbReference type="EC" id="3.6.1.-" evidence="6"/>
<dbReference type="InterPro" id="IPR000086">
    <property type="entry name" value="NUDIX_hydrolase_dom"/>
</dbReference>
<feature type="domain" description="Nudix hydrolase" evidence="7">
    <location>
        <begin position="13"/>
        <end position="142"/>
    </location>
</feature>
<dbReference type="InterPro" id="IPR015797">
    <property type="entry name" value="NUDIX_hydrolase-like_dom_sf"/>
</dbReference>
<comment type="subunit">
    <text evidence="3 6">Monomer.</text>
</comment>
<dbReference type="GO" id="GO:0017111">
    <property type="term" value="F:ribonucleoside triphosphate phosphatase activity"/>
    <property type="evidence" value="ECO:0007669"/>
    <property type="project" value="InterPro"/>
</dbReference>
<name>E8LHI1_SUCHY</name>
<dbReference type="eggNOG" id="COG1051">
    <property type="taxonomic scope" value="Bacteria"/>
</dbReference>
<dbReference type="GO" id="GO:0004787">
    <property type="term" value="F:thiamine diphosphate phosphatase activity"/>
    <property type="evidence" value="ECO:0007669"/>
    <property type="project" value="InterPro"/>
</dbReference>
<keyword evidence="5 6" id="KW-0378">Hydrolase</keyword>
<keyword evidence="9" id="KW-1185">Reference proteome</keyword>
<evidence type="ECO:0000256" key="1">
    <source>
        <dbReference type="ARBA" id="ARBA00001946"/>
    </source>
</evidence>
<protein>
    <recommendedName>
        <fullName evidence="4 6">Phosphatase NudJ</fullName>
        <ecNumber evidence="6">3.6.1.-</ecNumber>
    </recommendedName>
</protein>
<evidence type="ECO:0000313" key="9">
    <source>
        <dbReference type="Proteomes" id="UP000018458"/>
    </source>
</evidence>
<dbReference type="InterPro" id="IPR033713">
    <property type="entry name" value="NudJ"/>
</dbReference>
<dbReference type="PANTHER" id="PTHR43222:SF11">
    <property type="entry name" value="PHOSPHATASE NUDJ"/>
    <property type="match status" value="1"/>
</dbReference>
<dbReference type="HOGENOM" id="CLU_037162_6_1_6"/>
<dbReference type="STRING" id="762983.HMPREF9444_00154"/>
<sequence length="160" mass="18536">MFRRKIKMSERFKPFATVALIIEHEGRFLMVEEKNEFGATVFGMPSGHIDAKEGIIEAALREGYEETGCEIELTALTGIYDYVKDYETIFRFCFAAKLKQVPETFKPHDPDGEILAVRFYSKEEIFNQKEAWRTRLVGLCMNDYLNHQAFPLSIIEKVVP</sequence>
<dbReference type="Proteomes" id="UP000018458">
    <property type="component" value="Unassembled WGS sequence"/>
</dbReference>
<accession>E8LHI1</accession>
<organism evidence="8 9">
    <name type="scientific">Succinatimonas hippei (strain DSM 22608 / JCM 16073 / KCTC 15190 / YIT 12066)</name>
    <dbReference type="NCBI Taxonomy" id="762983"/>
    <lineage>
        <taxon>Bacteria</taxon>
        <taxon>Pseudomonadati</taxon>
        <taxon>Pseudomonadota</taxon>
        <taxon>Gammaproteobacteria</taxon>
        <taxon>Aeromonadales</taxon>
        <taxon>Succinivibrionaceae</taxon>
        <taxon>Succinatimonas</taxon>
    </lineage>
</organism>
<evidence type="ECO:0000256" key="3">
    <source>
        <dbReference type="ARBA" id="ARBA00011245"/>
    </source>
</evidence>
<gene>
    <name evidence="6" type="primary">nudJ</name>
    <name evidence="8" type="ORF">HMPREF9444_00154</name>
</gene>
<dbReference type="InterPro" id="IPR020084">
    <property type="entry name" value="NUDIX_hydrolase_CS"/>
</dbReference>
<evidence type="ECO:0000256" key="2">
    <source>
        <dbReference type="ARBA" id="ARBA00007608"/>
    </source>
</evidence>
<dbReference type="PROSITE" id="PS51462">
    <property type="entry name" value="NUDIX"/>
    <property type="match status" value="1"/>
</dbReference>
<keyword evidence="6" id="KW-0460">Magnesium</keyword>
<evidence type="ECO:0000259" key="7">
    <source>
        <dbReference type="PROSITE" id="PS51462"/>
    </source>
</evidence>
<dbReference type="EMBL" id="AEVO01000007">
    <property type="protein sequence ID" value="EFY08000.1"/>
    <property type="molecule type" value="Genomic_DNA"/>
</dbReference>
<evidence type="ECO:0000313" key="8">
    <source>
        <dbReference type="EMBL" id="EFY08000.1"/>
    </source>
</evidence>
<dbReference type="CDD" id="cd03675">
    <property type="entry name" value="NUDIX_Hydrolase"/>
    <property type="match status" value="1"/>
</dbReference>
<evidence type="ECO:0000256" key="6">
    <source>
        <dbReference type="RuleBase" id="RU364043"/>
    </source>
</evidence>
<comment type="similarity">
    <text evidence="2 6">Belongs to the Nudix hydrolase family. NudJ subfamily.</text>
</comment>
<comment type="cofactor">
    <cofactor evidence="1 6">
        <name>Mg(2+)</name>
        <dbReference type="ChEBI" id="CHEBI:18420"/>
    </cofactor>
</comment>
<evidence type="ECO:0000256" key="5">
    <source>
        <dbReference type="ARBA" id="ARBA00022801"/>
    </source>
</evidence>
<dbReference type="Pfam" id="PF00293">
    <property type="entry name" value="NUDIX"/>
    <property type="match status" value="1"/>
</dbReference>
<dbReference type="PROSITE" id="PS00893">
    <property type="entry name" value="NUDIX_BOX"/>
    <property type="match status" value="1"/>
</dbReference>
<dbReference type="GO" id="GO:0017110">
    <property type="term" value="F:nucleoside diphosphate phosphatase activity"/>
    <property type="evidence" value="ECO:0007669"/>
    <property type="project" value="InterPro"/>
</dbReference>
<dbReference type="AlphaFoldDB" id="E8LHI1"/>
<comment type="caution">
    <text evidence="8">The sequence shown here is derived from an EMBL/GenBank/DDBJ whole genome shotgun (WGS) entry which is preliminary data.</text>
</comment>
<evidence type="ECO:0000256" key="4">
    <source>
        <dbReference type="ARBA" id="ARBA00015552"/>
    </source>
</evidence>